<feature type="transmembrane region" description="Helical" evidence="1">
    <location>
        <begin position="20"/>
        <end position="38"/>
    </location>
</feature>
<keyword evidence="4" id="KW-1185">Reference proteome</keyword>
<reference evidence="3 4" key="2">
    <citation type="submission" date="2008-10" db="EMBL/GenBank/DDBJ databases">
        <title>Draft genome sequence of Clostridium hiranonis (DSM 13275).</title>
        <authorList>
            <person name="Sudarsanam P."/>
            <person name="Ley R."/>
            <person name="Guruge J."/>
            <person name="Turnbaugh P.J."/>
            <person name="Mahowald M."/>
            <person name="Liep D."/>
            <person name="Gordon J."/>
        </authorList>
    </citation>
    <scope>NUCLEOTIDE SEQUENCE [LARGE SCALE GENOMIC DNA]</scope>
    <source>
        <strain evidence="3 4">DSM 13275</strain>
    </source>
</reference>
<name>B6FZR8_PEPHT</name>
<dbReference type="Pfam" id="PF07853">
    <property type="entry name" value="DUF1648"/>
    <property type="match status" value="1"/>
</dbReference>
<keyword evidence="1" id="KW-0812">Transmembrane</keyword>
<keyword evidence="1" id="KW-0472">Membrane</keyword>
<reference evidence="3 4" key="1">
    <citation type="submission" date="2008-09" db="EMBL/GenBank/DDBJ databases">
        <authorList>
            <person name="Fulton L."/>
            <person name="Clifton S."/>
            <person name="Fulton B."/>
            <person name="Xu J."/>
            <person name="Minx P."/>
            <person name="Pepin K.H."/>
            <person name="Johnson M."/>
            <person name="Thiruvilangam P."/>
            <person name="Bhonagiri V."/>
            <person name="Nash W.E."/>
            <person name="Mardis E.R."/>
            <person name="Wilson R.K."/>
        </authorList>
    </citation>
    <scope>NUCLEOTIDE SEQUENCE [LARGE SCALE GENOMIC DNA]</scope>
    <source>
        <strain evidence="3 4">DSM 13275</strain>
    </source>
</reference>
<organism evidence="3 4">
    <name type="scientific">Peptacetobacter hiranonis (strain DSM 13275 / JCM 10541 / KCTC 15199 / TO-931)</name>
    <name type="common">Clostridium hiranonis</name>
    <dbReference type="NCBI Taxonomy" id="500633"/>
    <lineage>
        <taxon>Bacteria</taxon>
        <taxon>Bacillati</taxon>
        <taxon>Bacillota</taxon>
        <taxon>Clostridia</taxon>
        <taxon>Peptostreptococcales</taxon>
        <taxon>Peptostreptococcaceae</taxon>
        <taxon>Peptacetobacter</taxon>
    </lineage>
</organism>
<sequence length="118" mass="13875">MIPGHYNIAGEIDKYSSKNSIWILIVVQILLFTMMSVLERFPNIWNTGVKITEENRERVYTNLRNMQTYLKMMIMIYFSYMTLQSIAGERLNSISVFAFLILIFGGMSIFLVKIFKNR</sequence>
<dbReference type="Proteomes" id="UP000003178">
    <property type="component" value="Unassembled WGS sequence"/>
</dbReference>
<proteinExistence type="predicted"/>
<evidence type="ECO:0000313" key="3">
    <source>
        <dbReference type="EMBL" id="EEA85012.1"/>
    </source>
</evidence>
<feature type="domain" description="DUF1648" evidence="2">
    <location>
        <begin position="1"/>
        <end position="29"/>
    </location>
</feature>
<feature type="transmembrane region" description="Helical" evidence="1">
    <location>
        <begin position="93"/>
        <end position="115"/>
    </location>
</feature>
<feature type="transmembrane region" description="Helical" evidence="1">
    <location>
        <begin position="68"/>
        <end position="87"/>
    </location>
</feature>
<keyword evidence="1" id="KW-1133">Transmembrane helix</keyword>
<dbReference type="EMBL" id="ABWP01000058">
    <property type="protein sequence ID" value="EEA85012.1"/>
    <property type="molecule type" value="Genomic_DNA"/>
</dbReference>
<protein>
    <recommendedName>
        <fullName evidence="2">DUF1648 domain-containing protein</fullName>
    </recommendedName>
</protein>
<dbReference type="HOGENOM" id="CLU_120972_1_0_9"/>
<comment type="caution">
    <text evidence="3">The sequence shown here is derived from an EMBL/GenBank/DDBJ whole genome shotgun (WGS) entry which is preliminary data.</text>
</comment>
<dbReference type="STRING" id="500633.CLOHIR_01372"/>
<dbReference type="InterPro" id="IPR012867">
    <property type="entry name" value="DUF1648"/>
</dbReference>
<evidence type="ECO:0000256" key="1">
    <source>
        <dbReference type="SAM" id="Phobius"/>
    </source>
</evidence>
<evidence type="ECO:0000313" key="4">
    <source>
        <dbReference type="Proteomes" id="UP000003178"/>
    </source>
</evidence>
<evidence type="ECO:0000259" key="2">
    <source>
        <dbReference type="Pfam" id="PF07853"/>
    </source>
</evidence>
<accession>B6FZR8</accession>
<dbReference type="eggNOG" id="COG4194">
    <property type="taxonomic scope" value="Bacteria"/>
</dbReference>
<gene>
    <name evidence="3" type="ORF">CLOHIR_01372</name>
</gene>
<dbReference type="AlphaFoldDB" id="B6FZR8"/>